<evidence type="ECO:0000313" key="2">
    <source>
        <dbReference type="Proteomes" id="UP001164929"/>
    </source>
</evidence>
<keyword evidence="2" id="KW-1185">Reference proteome</keyword>
<sequence>MGPVGLSCKKHWTPLSCCFRHEHFLATPDGDEGCGWYQDSIFCVHCWVAGQRAEAPWTSHLPPLFSTCSHSFHGIIIRNKNTKRERSPPFFLTF</sequence>
<reference evidence="1" key="1">
    <citation type="journal article" date="2023" name="Mol. Ecol. Resour.">
        <title>Chromosome-level genome assembly of a triploid poplar Populus alba 'Berolinensis'.</title>
        <authorList>
            <person name="Chen S."/>
            <person name="Yu Y."/>
            <person name="Wang X."/>
            <person name="Wang S."/>
            <person name="Zhang T."/>
            <person name="Zhou Y."/>
            <person name="He R."/>
            <person name="Meng N."/>
            <person name="Wang Y."/>
            <person name="Liu W."/>
            <person name="Liu Z."/>
            <person name="Liu J."/>
            <person name="Guo Q."/>
            <person name="Huang H."/>
            <person name="Sederoff R.R."/>
            <person name="Wang G."/>
            <person name="Qu G."/>
            <person name="Chen S."/>
        </authorList>
    </citation>
    <scope>NUCLEOTIDE SEQUENCE</scope>
    <source>
        <strain evidence="1">SC-2020</strain>
    </source>
</reference>
<protein>
    <submittedName>
        <fullName evidence="1">Uncharacterized protein</fullName>
    </submittedName>
</protein>
<proteinExistence type="predicted"/>
<dbReference type="Proteomes" id="UP001164929">
    <property type="component" value="Chromosome 11"/>
</dbReference>
<dbReference type="EMBL" id="JAQIZT010000011">
    <property type="protein sequence ID" value="KAJ6979991.1"/>
    <property type="molecule type" value="Genomic_DNA"/>
</dbReference>
<dbReference type="AlphaFoldDB" id="A0AAD6M6R5"/>
<name>A0AAD6M6R5_9ROSI</name>
<organism evidence="1 2">
    <name type="scientific">Populus alba x Populus x berolinensis</name>
    <dbReference type="NCBI Taxonomy" id="444605"/>
    <lineage>
        <taxon>Eukaryota</taxon>
        <taxon>Viridiplantae</taxon>
        <taxon>Streptophyta</taxon>
        <taxon>Embryophyta</taxon>
        <taxon>Tracheophyta</taxon>
        <taxon>Spermatophyta</taxon>
        <taxon>Magnoliopsida</taxon>
        <taxon>eudicotyledons</taxon>
        <taxon>Gunneridae</taxon>
        <taxon>Pentapetalae</taxon>
        <taxon>rosids</taxon>
        <taxon>fabids</taxon>
        <taxon>Malpighiales</taxon>
        <taxon>Salicaceae</taxon>
        <taxon>Saliceae</taxon>
        <taxon>Populus</taxon>
    </lineage>
</organism>
<evidence type="ECO:0000313" key="1">
    <source>
        <dbReference type="EMBL" id="KAJ6979991.1"/>
    </source>
</evidence>
<accession>A0AAD6M6R5</accession>
<gene>
    <name evidence="1" type="ORF">NC653_027963</name>
</gene>
<comment type="caution">
    <text evidence="1">The sequence shown here is derived from an EMBL/GenBank/DDBJ whole genome shotgun (WGS) entry which is preliminary data.</text>
</comment>